<comment type="caution">
    <text evidence="1">The sequence shown here is derived from an EMBL/GenBank/DDBJ whole genome shotgun (WGS) entry which is preliminary data.</text>
</comment>
<evidence type="ECO:0000313" key="2">
    <source>
        <dbReference type="Proteomes" id="UP000463337"/>
    </source>
</evidence>
<dbReference type="RefSeq" id="WP_173003779.1">
    <property type="nucleotide sequence ID" value="NZ_WKLT01000094.1"/>
</dbReference>
<sequence length="267" mass="29902">MTELDLTMYSERLRILINDYMPDDSRLTGDEVIAVGPGKRMLEVRKPNPELSGACVYDPSLVDEFITTQIPLNDTEQQKHICGYITFAKILRSALSTFSWQFIEWVVVTYGAAFNEGELQLGEELSEDFVLDNVGVEGVIGVRRDFLTRWIEKGVVCKGDVAIREELHPVGLDDKMRAKLPINYPILIVGQVIFLNQSLPTSYKVIGRLGKDDELAPVSVGAIVYESLGLAVVEQKGPEAVFTYGSEHYHADPLGVRLLEEANKRFH</sequence>
<reference evidence="1 2" key="1">
    <citation type="journal article" date="2019" name="Nat. Med.">
        <title>A library of human gut bacterial isolates paired with longitudinal multiomics data enables mechanistic microbiome research.</title>
        <authorList>
            <person name="Poyet M."/>
            <person name="Groussin M."/>
            <person name="Gibbons S.M."/>
            <person name="Avila-Pacheco J."/>
            <person name="Jiang X."/>
            <person name="Kearney S.M."/>
            <person name="Perrotta A.R."/>
            <person name="Berdy B."/>
            <person name="Zhao S."/>
            <person name="Lieberman T.D."/>
            <person name="Swanson P.K."/>
            <person name="Smith M."/>
            <person name="Roesemann S."/>
            <person name="Alexander J.E."/>
            <person name="Rich S.A."/>
            <person name="Livny J."/>
            <person name="Vlamakis H."/>
            <person name="Clish C."/>
            <person name="Bullock K."/>
            <person name="Deik A."/>
            <person name="Scott J."/>
            <person name="Pierce K.A."/>
            <person name="Xavier R.J."/>
            <person name="Alm E.J."/>
        </authorList>
    </citation>
    <scope>NUCLEOTIDE SEQUENCE [LARGE SCALE GENOMIC DNA]</scope>
    <source>
        <strain evidence="1 2">BIOML-A41</strain>
    </source>
</reference>
<name>A0A7K0GP85_PARDI</name>
<protein>
    <submittedName>
        <fullName evidence="1">Uncharacterized protein</fullName>
    </submittedName>
</protein>
<dbReference type="AlphaFoldDB" id="A0A7K0GP85"/>
<proteinExistence type="predicted"/>
<dbReference type="EMBL" id="WKLT01000094">
    <property type="protein sequence ID" value="MRY60700.1"/>
    <property type="molecule type" value="Genomic_DNA"/>
</dbReference>
<organism evidence="1 2">
    <name type="scientific">Parabacteroides distasonis</name>
    <dbReference type="NCBI Taxonomy" id="823"/>
    <lineage>
        <taxon>Bacteria</taxon>
        <taxon>Pseudomonadati</taxon>
        <taxon>Bacteroidota</taxon>
        <taxon>Bacteroidia</taxon>
        <taxon>Bacteroidales</taxon>
        <taxon>Tannerellaceae</taxon>
        <taxon>Parabacteroides</taxon>
    </lineage>
</organism>
<gene>
    <name evidence="1" type="ORF">GKD59_23020</name>
</gene>
<evidence type="ECO:0000313" key="1">
    <source>
        <dbReference type="EMBL" id="MRY60700.1"/>
    </source>
</evidence>
<accession>A0A7K0GP85</accession>
<dbReference type="Proteomes" id="UP000463337">
    <property type="component" value="Unassembled WGS sequence"/>
</dbReference>